<proteinExistence type="predicted"/>
<dbReference type="CDD" id="cd06225">
    <property type="entry name" value="HAMP"/>
    <property type="match status" value="1"/>
</dbReference>
<dbReference type="InterPro" id="IPR003660">
    <property type="entry name" value="HAMP_dom"/>
</dbReference>
<keyword evidence="7" id="KW-0547">Nucleotide-binding</keyword>
<keyword evidence="11" id="KW-0902">Two-component regulatory system</keyword>
<dbReference type="Pfam" id="PF00672">
    <property type="entry name" value="HAMP"/>
    <property type="match status" value="1"/>
</dbReference>
<dbReference type="PANTHER" id="PTHR44936">
    <property type="entry name" value="SENSOR PROTEIN CREC"/>
    <property type="match status" value="1"/>
</dbReference>
<dbReference type="KEGG" id="rub:GBA63_20925"/>
<dbReference type="Gene3D" id="3.30.565.10">
    <property type="entry name" value="Histidine kinase-like ATPase, C-terminal domain"/>
    <property type="match status" value="1"/>
</dbReference>
<evidence type="ECO:0000256" key="4">
    <source>
        <dbReference type="ARBA" id="ARBA00022553"/>
    </source>
</evidence>
<keyword evidence="9" id="KW-0067">ATP-binding</keyword>
<dbReference type="InterPro" id="IPR050980">
    <property type="entry name" value="2C_sensor_his_kinase"/>
</dbReference>
<dbReference type="InterPro" id="IPR005467">
    <property type="entry name" value="His_kinase_dom"/>
</dbReference>
<dbReference type="Gene3D" id="6.10.340.10">
    <property type="match status" value="1"/>
</dbReference>
<dbReference type="InterPro" id="IPR036890">
    <property type="entry name" value="HATPase_C_sf"/>
</dbReference>
<evidence type="ECO:0000313" key="16">
    <source>
        <dbReference type="Proteomes" id="UP000501452"/>
    </source>
</evidence>
<keyword evidence="5" id="KW-0808">Transferase</keyword>
<evidence type="ECO:0000256" key="11">
    <source>
        <dbReference type="ARBA" id="ARBA00023012"/>
    </source>
</evidence>
<comment type="catalytic activity">
    <reaction evidence="1">
        <text>ATP + protein L-histidine = ADP + protein N-phospho-L-histidine.</text>
        <dbReference type="EC" id="2.7.13.3"/>
    </reaction>
</comment>
<evidence type="ECO:0000256" key="9">
    <source>
        <dbReference type="ARBA" id="ARBA00022840"/>
    </source>
</evidence>
<feature type="transmembrane region" description="Helical" evidence="12">
    <location>
        <begin position="7"/>
        <end position="30"/>
    </location>
</feature>
<keyword evidence="12" id="KW-0472">Membrane</keyword>
<dbReference type="GO" id="GO:0004673">
    <property type="term" value="F:protein histidine kinase activity"/>
    <property type="evidence" value="ECO:0007669"/>
    <property type="project" value="UniProtKB-EC"/>
</dbReference>
<evidence type="ECO:0000256" key="2">
    <source>
        <dbReference type="ARBA" id="ARBA00004370"/>
    </source>
</evidence>
<keyword evidence="16" id="KW-1185">Reference proteome</keyword>
<evidence type="ECO:0000256" key="1">
    <source>
        <dbReference type="ARBA" id="ARBA00000085"/>
    </source>
</evidence>
<gene>
    <name evidence="15" type="ORF">GBA63_20925</name>
</gene>
<dbReference type="SMART" id="SM00304">
    <property type="entry name" value="HAMP"/>
    <property type="match status" value="1"/>
</dbReference>
<dbReference type="PRINTS" id="PR00344">
    <property type="entry name" value="BCTRLSENSOR"/>
</dbReference>
<dbReference type="PROSITE" id="PS50109">
    <property type="entry name" value="HIS_KIN"/>
    <property type="match status" value="1"/>
</dbReference>
<evidence type="ECO:0000259" key="13">
    <source>
        <dbReference type="PROSITE" id="PS50109"/>
    </source>
</evidence>
<evidence type="ECO:0000256" key="10">
    <source>
        <dbReference type="ARBA" id="ARBA00022989"/>
    </source>
</evidence>
<evidence type="ECO:0000259" key="14">
    <source>
        <dbReference type="PROSITE" id="PS50885"/>
    </source>
</evidence>
<keyword evidence="10 12" id="KW-1133">Transmembrane helix</keyword>
<dbReference type="Pfam" id="PF02518">
    <property type="entry name" value="HATPase_c"/>
    <property type="match status" value="1"/>
</dbReference>
<evidence type="ECO:0000256" key="5">
    <source>
        <dbReference type="ARBA" id="ARBA00022679"/>
    </source>
</evidence>
<accession>A0A6G8QEF6</accession>
<dbReference type="GO" id="GO:0000160">
    <property type="term" value="P:phosphorelay signal transduction system"/>
    <property type="evidence" value="ECO:0007669"/>
    <property type="project" value="UniProtKB-KW"/>
</dbReference>
<dbReference type="EMBL" id="CP045119">
    <property type="protein sequence ID" value="QIN84832.1"/>
    <property type="molecule type" value="Genomic_DNA"/>
</dbReference>
<keyword evidence="6 12" id="KW-0812">Transmembrane</keyword>
<dbReference type="InterPro" id="IPR003594">
    <property type="entry name" value="HATPase_dom"/>
</dbReference>
<dbReference type="EC" id="2.7.13.3" evidence="3"/>
<dbReference type="RefSeq" id="WP_166179412.1">
    <property type="nucleotide sequence ID" value="NZ_CP045119.1"/>
</dbReference>
<dbReference type="GO" id="GO:0005524">
    <property type="term" value="F:ATP binding"/>
    <property type="evidence" value="ECO:0007669"/>
    <property type="project" value="UniProtKB-KW"/>
</dbReference>
<evidence type="ECO:0000256" key="6">
    <source>
        <dbReference type="ARBA" id="ARBA00022692"/>
    </source>
</evidence>
<evidence type="ECO:0000256" key="3">
    <source>
        <dbReference type="ARBA" id="ARBA00012438"/>
    </source>
</evidence>
<keyword evidence="4" id="KW-0597">Phosphoprotein</keyword>
<dbReference type="Proteomes" id="UP000501452">
    <property type="component" value="Chromosome"/>
</dbReference>
<feature type="domain" description="Histidine kinase" evidence="13">
    <location>
        <begin position="307"/>
        <end position="487"/>
    </location>
</feature>
<evidence type="ECO:0000256" key="12">
    <source>
        <dbReference type="SAM" id="Phobius"/>
    </source>
</evidence>
<dbReference type="SUPFAM" id="SSF55874">
    <property type="entry name" value="ATPase domain of HSP90 chaperone/DNA topoisomerase II/histidine kinase"/>
    <property type="match status" value="1"/>
</dbReference>
<comment type="subcellular location">
    <subcellularLocation>
        <location evidence="2">Membrane</location>
    </subcellularLocation>
</comment>
<organism evidence="15 16">
    <name type="scientific">Rubrobacter tropicus</name>
    <dbReference type="NCBI Taxonomy" id="2653851"/>
    <lineage>
        <taxon>Bacteria</taxon>
        <taxon>Bacillati</taxon>
        <taxon>Actinomycetota</taxon>
        <taxon>Rubrobacteria</taxon>
        <taxon>Rubrobacterales</taxon>
        <taxon>Rubrobacteraceae</taxon>
        <taxon>Rubrobacter</taxon>
    </lineage>
</organism>
<dbReference type="PANTHER" id="PTHR44936:SF10">
    <property type="entry name" value="SENSOR PROTEIN RSTB"/>
    <property type="match status" value="1"/>
</dbReference>
<dbReference type="SUPFAM" id="SSF158472">
    <property type="entry name" value="HAMP domain-like"/>
    <property type="match status" value="1"/>
</dbReference>
<evidence type="ECO:0000313" key="15">
    <source>
        <dbReference type="EMBL" id="QIN84832.1"/>
    </source>
</evidence>
<reference evidence="15 16" key="1">
    <citation type="submission" date="2019-10" db="EMBL/GenBank/DDBJ databases">
        <title>Rubrobacter sp nov SCSIO 52090 isolated from a deep-sea sediment in the South China Sea.</title>
        <authorList>
            <person name="Chen R.W."/>
        </authorList>
    </citation>
    <scope>NUCLEOTIDE SEQUENCE [LARGE SCALE GENOMIC DNA]</scope>
    <source>
        <strain evidence="15 16">SCSIO 52909</strain>
    </source>
</reference>
<dbReference type="GO" id="GO:0016020">
    <property type="term" value="C:membrane"/>
    <property type="evidence" value="ECO:0007669"/>
    <property type="project" value="UniProtKB-SubCell"/>
</dbReference>
<keyword evidence="8" id="KW-0418">Kinase</keyword>
<name>A0A6G8QEF6_9ACTN</name>
<dbReference type="PROSITE" id="PS50885">
    <property type="entry name" value="HAMP"/>
    <property type="match status" value="1"/>
</dbReference>
<sequence length="487" mass="54102">MNLRRKLLTTFGVLALLGLTIVGVTFWVILQWQSSSEDLNGHYLRSLEVQRIRAATLEATREVSDALGDEDPDARQEFEDALRGVDKEFELWSDLAETEGEMRQVREVRGAYETIVGNSREFFDLLESGRREEAARLSDAVIEEENFDAFKRTTEAAIASDREKRDVVQAKDRDVRRTAQLVLIIAAFGTVSMLFLLAAYLVSDLFRPLREVEDALDDVGRGDLNRRLDAERSDELGAVSRAFNGMVESLSRRERMGGLASGLAEGAGEENGAAWRDAPSRVTLHRLVSQLRSRVAQLSQDETPYAAKEQRELISQLDGLSQAVARVTEFGFPLDLDLSRTDVRALLYRVFMRFQDEFAERAVSLDLEIAPEVGHAVVDKLKLREAVAELLRNALEALPENGGHLGLRSRLSEDGTELLIEVADDGAGAEQSLIDRAFEPGAYDDGGRPRTGLTLTRAVVEQHGGRFGIESEPGEGTYAQIRLPLRG</sequence>
<protein>
    <recommendedName>
        <fullName evidence="3">histidine kinase</fullName>
        <ecNumber evidence="3">2.7.13.3</ecNumber>
    </recommendedName>
</protein>
<feature type="domain" description="HAMP" evidence="14">
    <location>
        <begin position="203"/>
        <end position="255"/>
    </location>
</feature>
<evidence type="ECO:0000256" key="7">
    <source>
        <dbReference type="ARBA" id="ARBA00022741"/>
    </source>
</evidence>
<feature type="transmembrane region" description="Helical" evidence="12">
    <location>
        <begin position="181"/>
        <end position="202"/>
    </location>
</feature>
<dbReference type="InterPro" id="IPR004358">
    <property type="entry name" value="Sig_transdc_His_kin-like_C"/>
</dbReference>
<evidence type="ECO:0000256" key="8">
    <source>
        <dbReference type="ARBA" id="ARBA00022777"/>
    </source>
</evidence>
<dbReference type="AlphaFoldDB" id="A0A6G8QEF6"/>
<dbReference type="SMART" id="SM00387">
    <property type="entry name" value="HATPase_c"/>
    <property type="match status" value="1"/>
</dbReference>